<dbReference type="GO" id="GO:0042026">
    <property type="term" value="P:protein refolding"/>
    <property type="evidence" value="ECO:0007669"/>
    <property type="project" value="TreeGrafter"/>
</dbReference>
<dbReference type="PANTHER" id="PTHR30111">
    <property type="entry name" value="33 KDA CHAPERONIN"/>
    <property type="match status" value="1"/>
</dbReference>
<reference evidence="6" key="1">
    <citation type="journal article" date="2011" name="Environ. Microbiol.">
        <title>Genomic insights into the metabolic potential of the polycyclic aromatic hydrocarbon degrading sulfate-reducing Deltaproteobacterium N47.</title>
        <authorList>
            <person name="Bergmann F."/>
            <person name="Selesi D."/>
            <person name="Weinmaier T."/>
            <person name="Tischler P."/>
            <person name="Rattei T."/>
            <person name="Meckenstock R.U."/>
        </authorList>
    </citation>
    <scope>NUCLEOTIDE SEQUENCE</scope>
</reference>
<evidence type="ECO:0000256" key="2">
    <source>
        <dbReference type="ARBA" id="ARBA00022833"/>
    </source>
</evidence>
<sequence length="311" mass="34821">MIKKQLNESVKDSLKEKTKDRIHRFFLADKAIRGAFIYGTRMIKEMRANFDLGILETLVLGHAYLGCALLSSNLKGNDRIGLKIDCSGPVKGISVEANAYGEIRGFIKQPQISIDKPLEDFNPSPFFGAGLLTVTKYLEDAKQPYSGQIALLYGSIAKDLANYFYSSEQIPTVFNLSIKFNAKGEVSGAGGLFLQLMPDAAEELAKKLEIIIDGLPSIGNLIEEGKSADYIICESFKELAPQILNDSRVEFFCRCNEKQMLHYISMLPYKDKEEILENGPFPLQIRCHNCNSLYEFSKKQISSIFKLQSNS</sequence>
<keyword evidence="3" id="KW-1015">Disulfide bond</keyword>
<dbReference type="Gene3D" id="3.90.1280.10">
    <property type="entry name" value="HSP33 redox switch-like"/>
    <property type="match status" value="1"/>
</dbReference>
<dbReference type="GO" id="GO:0005737">
    <property type="term" value="C:cytoplasm"/>
    <property type="evidence" value="ECO:0007669"/>
    <property type="project" value="InterPro"/>
</dbReference>
<dbReference type="Gene3D" id="3.55.30.10">
    <property type="entry name" value="Hsp33 domain"/>
    <property type="match status" value="1"/>
</dbReference>
<gene>
    <name evidence="6" type="ORF">N47_H23880</name>
</gene>
<evidence type="ECO:0000256" key="3">
    <source>
        <dbReference type="ARBA" id="ARBA00023157"/>
    </source>
</evidence>
<dbReference type="CDD" id="cd00498">
    <property type="entry name" value="Hsp33"/>
    <property type="match status" value="1"/>
</dbReference>
<dbReference type="InterPro" id="IPR000397">
    <property type="entry name" value="Heat_shock_Hsp33"/>
</dbReference>
<keyword evidence="4" id="KW-0143">Chaperone</keyword>
<keyword evidence="1" id="KW-0963">Cytoplasm</keyword>
<evidence type="ECO:0008006" key="7">
    <source>
        <dbReference type="Google" id="ProtNLM"/>
    </source>
</evidence>
<dbReference type="PIRSF" id="PIRSF005261">
    <property type="entry name" value="Heat_shock_Hsp33"/>
    <property type="match status" value="1"/>
</dbReference>
<protein>
    <recommendedName>
        <fullName evidence="7">33 kDa chaperonin</fullName>
    </recommendedName>
</protein>
<evidence type="ECO:0000256" key="4">
    <source>
        <dbReference type="ARBA" id="ARBA00023186"/>
    </source>
</evidence>
<dbReference type="PANTHER" id="PTHR30111:SF1">
    <property type="entry name" value="33 KDA CHAPERONIN"/>
    <property type="match status" value="1"/>
</dbReference>
<dbReference type="Pfam" id="PF01430">
    <property type="entry name" value="HSP33"/>
    <property type="match status" value="1"/>
</dbReference>
<dbReference type="SUPFAM" id="SSF118352">
    <property type="entry name" value="HSP33 redox switch-like"/>
    <property type="match status" value="1"/>
</dbReference>
<dbReference type="EMBL" id="FR695866">
    <property type="protein sequence ID" value="CBX27566.1"/>
    <property type="molecule type" value="Genomic_DNA"/>
</dbReference>
<organism evidence="6">
    <name type="scientific">uncultured Desulfobacterium sp</name>
    <dbReference type="NCBI Taxonomy" id="201089"/>
    <lineage>
        <taxon>Bacteria</taxon>
        <taxon>Pseudomonadati</taxon>
        <taxon>Thermodesulfobacteriota</taxon>
        <taxon>Desulfobacteria</taxon>
        <taxon>Desulfobacterales</taxon>
        <taxon>Desulfobacteriaceae</taxon>
        <taxon>Desulfobacterium</taxon>
        <taxon>environmental samples</taxon>
    </lineage>
</organism>
<keyword evidence="2" id="KW-0862">Zinc</keyword>
<dbReference type="GO" id="GO:0051082">
    <property type="term" value="F:unfolded protein binding"/>
    <property type="evidence" value="ECO:0007669"/>
    <property type="project" value="InterPro"/>
</dbReference>
<evidence type="ECO:0000256" key="1">
    <source>
        <dbReference type="ARBA" id="ARBA00022490"/>
    </source>
</evidence>
<dbReference type="InterPro" id="IPR016153">
    <property type="entry name" value="Heat_shock_Hsp33_N"/>
</dbReference>
<dbReference type="InterPro" id="IPR016154">
    <property type="entry name" value="Heat_shock_Hsp33_C"/>
</dbReference>
<dbReference type="AlphaFoldDB" id="E1YAH2"/>
<keyword evidence="5" id="KW-0676">Redox-active center</keyword>
<dbReference type="GO" id="GO:0044183">
    <property type="term" value="F:protein folding chaperone"/>
    <property type="evidence" value="ECO:0007669"/>
    <property type="project" value="TreeGrafter"/>
</dbReference>
<evidence type="ECO:0000256" key="5">
    <source>
        <dbReference type="ARBA" id="ARBA00023284"/>
    </source>
</evidence>
<accession>E1YAH2</accession>
<evidence type="ECO:0000313" key="6">
    <source>
        <dbReference type="EMBL" id="CBX27566.1"/>
    </source>
</evidence>
<dbReference type="SUPFAM" id="SSF64397">
    <property type="entry name" value="Hsp33 domain"/>
    <property type="match status" value="1"/>
</dbReference>
<proteinExistence type="predicted"/>
<name>E1YAH2_9BACT</name>